<keyword evidence="3" id="KW-1185">Reference proteome</keyword>
<dbReference type="Gene3D" id="3.10.180.10">
    <property type="entry name" value="2,3-Dihydroxybiphenyl 1,2-Dioxygenase, domain 1"/>
    <property type="match status" value="1"/>
</dbReference>
<protein>
    <submittedName>
        <fullName evidence="2">VOC family protein</fullName>
    </submittedName>
</protein>
<name>A0ABT8HTF0_9BACL</name>
<feature type="domain" description="VOC" evidence="1">
    <location>
        <begin position="4"/>
        <end position="128"/>
    </location>
</feature>
<reference evidence="2" key="1">
    <citation type="submission" date="2023-07" db="EMBL/GenBank/DDBJ databases">
        <title>Fictibacillus sp. isolated from freshwater pond.</title>
        <authorList>
            <person name="Kirdat K."/>
            <person name="Bhat A."/>
            <person name="Mourya A."/>
            <person name="Yadav A."/>
        </authorList>
    </citation>
    <scope>NUCLEOTIDE SEQUENCE</scope>
    <source>
        <strain evidence="2">NE201</strain>
    </source>
</reference>
<comment type="caution">
    <text evidence="2">The sequence shown here is derived from an EMBL/GenBank/DDBJ whole genome shotgun (WGS) entry which is preliminary data.</text>
</comment>
<accession>A0ABT8HTF0</accession>
<dbReference type="PROSITE" id="PS51819">
    <property type="entry name" value="VOC"/>
    <property type="match status" value="1"/>
</dbReference>
<dbReference type="EMBL" id="JAUHTR010000002">
    <property type="protein sequence ID" value="MDN4524053.1"/>
    <property type="molecule type" value="Genomic_DNA"/>
</dbReference>
<dbReference type="Pfam" id="PF00903">
    <property type="entry name" value="Glyoxalase"/>
    <property type="match status" value="1"/>
</dbReference>
<evidence type="ECO:0000313" key="3">
    <source>
        <dbReference type="Proteomes" id="UP001172721"/>
    </source>
</evidence>
<evidence type="ECO:0000259" key="1">
    <source>
        <dbReference type="PROSITE" id="PS51819"/>
    </source>
</evidence>
<organism evidence="2 3">
    <name type="scientific">Fictibacillus fluitans</name>
    <dbReference type="NCBI Taxonomy" id="3058422"/>
    <lineage>
        <taxon>Bacteria</taxon>
        <taxon>Bacillati</taxon>
        <taxon>Bacillota</taxon>
        <taxon>Bacilli</taxon>
        <taxon>Bacillales</taxon>
        <taxon>Fictibacillaceae</taxon>
        <taxon>Fictibacillus</taxon>
    </lineage>
</organism>
<dbReference type="CDD" id="cd06587">
    <property type="entry name" value="VOC"/>
    <property type="match status" value="1"/>
</dbReference>
<sequence>MIHGLFETHINVSNAEVSAEFYEKVLGLQRLFHDPERRAYFYWVGKPGEAMLGIRENYPSANVQRQHFAFRTEVDELKQAAAWLEQRGIESRNFFGGDSCTLYVFSFMPAVSIYFKDPDGHSLELLAMLPEKPKPELGIITWEEWERLKKGYLKGEIK</sequence>
<dbReference type="InterPro" id="IPR004360">
    <property type="entry name" value="Glyas_Fos-R_dOase_dom"/>
</dbReference>
<dbReference type="Proteomes" id="UP001172721">
    <property type="component" value="Unassembled WGS sequence"/>
</dbReference>
<dbReference type="RefSeq" id="WP_301165106.1">
    <property type="nucleotide sequence ID" value="NZ_JAUHTR010000002.1"/>
</dbReference>
<gene>
    <name evidence="2" type="ORF">QYB97_06185</name>
</gene>
<dbReference type="InterPro" id="IPR029068">
    <property type="entry name" value="Glyas_Bleomycin-R_OHBP_Dase"/>
</dbReference>
<dbReference type="SUPFAM" id="SSF54593">
    <property type="entry name" value="Glyoxalase/Bleomycin resistance protein/Dihydroxybiphenyl dioxygenase"/>
    <property type="match status" value="1"/>
</dbReference>
<dbReference type="InterPro" id="IPR037523">
    <property type="entry name" value="VOC_core"/>
</dbReference>
<evidence type="ECO:0000313" key="2">
    <source>
        <dbReference type="EMBL" id="MDN4524053.1"/>
    </source>
</evidence>
<proteinExistence type="predicted"/>